<dbReference type="Proteomes" id="UP001053296">
    <property type="component" value="Chromosome"/>
</dbReference>
<dbReference type="EMBL" id="AP024485">
    <property type="protein sequence ID" value="BCS88165.1"/>
    <property type="molecule type" value="Genomic_DNA"/>
</dbReference>
<name>A0ABM7P5N6_9BACT</name>
<feature type="chain" id="PRO_5045625871" evidence="1">
    <location>
        <begin position="21"/>
        <end position="54"/>
    </location>
</feature>
<sequence>MLEKASALSAALAGFGSATAIDMRAFPPAVETINVNTPVDGTVSVSTAGNEFEI</sequence>
<accession>A0ABM7P5N6</accession>
<proteinExistence type="predicted"/>
<keyword evidence="1" id="KW-0732">Signal</keyword>
<gene>
    <name evidence="2" type="ORF">PSDVSF_14070</name>
</gene>
<evidence type="ECO:0000256" key="1">
    <source>
        <dbReference type="SAM" id="SignalP"/>
    </source>
</evidence>
<keyword evidence="3" id="KW-1185">Reference proteome</keyword>
<evidence type="ECO:0000313" key="3">
    <source>
        <dbReference type="Proteomes" id="UP001053296"/>
    </source>
</evidence>
<evidence type="ECO:0000313" key="2">
    <source>
        <dbReference type="EMBL" id="BCS88165.1"/>
    </source>
</evidence>
<feature type="signal peptide" evidence="1">
    <location>
        <begin position="1"/>
        <end position="20"/>
    </location>
</feature>
<organism evidence="2 3">
    <name type="scientific">Pseudodesulfovibrio sediminis</name>
    <dbReference type="NCBI Taxonomy" id="2810563"/>
    <lineage>
        <taxon>Bacteria</taxon>
        <taxon>Pseudomonadati</taxon>
        <taxon>Thermodesulfobacteriota</taxon>
        <taxon>Desulfovibrionia</taxon>
        <taxon>Desulfovibrionales</taxon>
        <taxon>Desulfovibrionaceae</taxon>
    </lineage>
</organism>
<protein>
    <submittedName>
        <fullName evidence="2">Uncharacterized protein</fullName>
    </submittedName>
</protein>
<reference evidence="2" key="1">
    <citation type="journal article" date="2022" name="Arch. Microbiol.">
        <title>Pseudodesulfovibrio sediminis sp. nov., a mesophilic and neutrophilic sulfate-reducing bacterium isolated from sediment of a brackish lake.</title>
        <authorList>
            <person name="Takahashi A."/>
            <person name="Kojima H."/>
            <person name="Watanabe M."/>
            <person name="Fukui M."/>
        </authorList>
    </citation>
    <scope>NUCLEOTIDE SEQUENCE</scope>
    <source>
        <strain evidence="2">SF6</strain>
    </source>
</reference>